<dbReference type="InterPro" id="IPR013762">
    <property type="entry name" value="Integrase-like_cat_sf"/>
</dbReference>
<keyword evidence="6 9" id="KW-0238">DNA-binding</keyword>
<comment type="subcellular location">
    <subcellularLocation>
        <location evidence="1">Cytoplasm</location>
    </subcellularLocation>
</comment>
<proteinExistence type="predicted"/>
<protein>
    <submittedName>
        <fullName evidence="14">Site-specific recombinase XerD</fullName>
    </submittedName>
</protein>
<dbReference type="GO" id="GO:0005737">
    <property type="term" value="C:cytoplasm"/>
    <property type="evidence" value="ECO:0007669"/>
    <property type="project" value="UniProtKB-SubCell"/>
</dbReference>
<dbReference type="RefSeq" id="WP_073436273.1">
    <property type="nucleotide sequence ID" value="NZ_BJXU01000094.1"/>
</dbReference>
<evidence type="ECO:0000313" key="15">
    <source>
        <dbReference type="Proteomes" id="UP000184123"/>
    </source>
</evidence>
<dbReference type="PANTHER" id="PTHR30349">
    <property type="entry name" value="PHAGE INTEGRASE-RELATED"/>
    <property type="match status" value="1"/>
</dbReference>
<accession>A0A1M7JP39</accession>
<evidence type="ECO:0000259" key="12">
    <source>
        <dbReference type="PROSITE" id="PS51900"/>
    </source>
</evidence>
<evidence type="ECO:0000256" key="7">
    <source>
        <dbReference type="ARBA" id="ARBA00023172"/>
    </source>
</evidence>
<evidence type="ECO:0000256" key="6">
    <source>
        <dbReference type="ARBA" id="ARBA00023125"/>
    </source>
</evidence>
<evidence type="ECO:0000256" key="10">
    <source>
        <dbReference type="SAM" id="MobiDB-lite"/>
    </source>
</evidence>
<dbReference type="EMBL" id="BJXU01000094">
    <property type="protein sequence ID" value="GEN24530.1"/>
    <property type="molecule type" value="Genomic_DNA"/>
</dbReference>
<dbReference type="Gene3D" id="1.10.443.10">
    <property type="entry name" value="Intergrase catalytic core"/>
    <property type="match status" value="1"/>
</dbReference>
<feature type="domain" description="Core-binding (CB)" evidence="12">
    <location>
        <begin position="39"/>
        <end position="143"/>
    </location>
</feature>
<feature type="region of interest" description="Disordered" evidence="10">
    <location>
        <begin position="371"/>
        <end position="392"/>
    </location>
</feature>
<keyword evidence="8" id="KW-0131">Cell cycle</keyword>
<evidence type="ECO:0000259" key="11">
    <source>
        <dbReference type="PROSITE" id="PS51898"/>
    </source>
</evidence>
<keyword evidence="3" id="KW-0132">Cell division</keyword>
<reference evidence="14 15" key="1">
    <citation type="submission" date="2016-11" db="EMBL/GenBank/DDBJ databases">
        <authorList>
            <person name="Jaros S."/>
            <person name="Januszkiewicz K."/>
            <person name="Wedrychowicz H."/>
        </authorList>
    </citation>
    <scope>NUCLEOTIDE SEQUENCE [LARGE SCALE GENOMIC DNA]</scope>
    <source>
        <strain evidence="14 15">DSM 4740</strain>
    </source>
</reference>
<dbReference type="InterPro" id="IPR011010">
    <property type="entry name" value="DNA_brk_join_enz"/>
</dbReference>
<evidence type="ECO:0000256" key="1">
    <source>
        <dbReference type="ARBA" id="ARBA00004496"/>
    </source>
</evidence>
<evidence type="ECO:0000256" key="9">
    <source>
        <dbReference type="PROSITE-ProRule" id="PRU01248"/>
    </source>
</evidence>
<organism evidence="14 15">
    <name type="scientific">Halomonas cupida</name>
    <dbReference type="NCBI Taxonomy" id="44933"/>
    <lineage>
        <taxon>Bacteria</taxon>
        <taxon>Pseudomonadati</taxon>
        <taxon>Pseudomonadota</taxon>
        <taxon>Gammaproteobacteria</taxon>
        <taxon>Oceanospirillales</taxon>
        <taxon>Halomonadaceae</taxon>
        <taxon>Halomonas</taxon>
    </lineage>
</organism>
<dbReference type="GO" id="GO:0003677">
    <property type="term" value="F:DNA binding"/>
    <property type="evidence" value="ECO:0007669"/>
    <property type="project" value="UniProtKB-UniRule"/>
</dbReference>
<dbReference type="Gene3D" id="1.10.150.130">
    <property type="match status" value="1"/>
</dbReference>
<dbReference type="STRING" id="44933.SAMN05660971_03257"/>
<dbReference type="PROSITE" id="PS51898">
    <property type="entry name" value="TYR_RECOMBINASE"/>
    <property type="match status" value="1"/>
</dbReference>
<keyword evidence="4" id="KW-0159">Chromosome partition</keyword>
<dbReference type="AlphaFoldDB" id="A0A1M7JP39"/>
<dbReference type="PROSITE" id="PS51900">
    <property type="entry name" value="CB"/>
    <property type="match status" value="1"/>
</dbReference>
<dbReference type="InterPro" id="IPR044068">
    <property type="entry name" value="CB"/>
</dbReference>
<dbReference type="InterPro" id="IPR002104">
    <property type="entry name" value="Integrase_catalytic"/>
</dbReference>
<dbReference type="SUPFAM" id="SSF56349">
    <property type="entry name" value="DNA breaking-rejoining enzymes"/>
    <property type="match status" value="1"/>
</dbReference>
<dbReference type="GO" id="GO:0006310">
    <property type="term" value="P:DNA recombination"/>
    <property type="evidence" value="ECO:0007669"/>
    <property type="project" value="UniProtKB-KW"/>
</dbReference>
<evidence type="ECO:0000313" key="13">
    <source>
        <dbReference type="EMBL" id="GEN24530.1"/>
    </source>
</evidence>
<evidence type="ECO:0000256" key="3">
    <source>
        <dbReference type="ARBA" id="ARBA00022618"/>
    </source>
</evidence>
<gene>
    <name evidence="13" type="ORF">HCU01_24790</name>
    <name evidence="14" type="ORF">SAMN05660971_03257</name>
</gene>
<dbReference type="EMBL" id="FRCA01000009">
    <property type="protein sequence ID" value="SHM54869.1"/>
    <property type="molecule type" value="Genomic_DNA"/>
</dbReference>
<keyword evidence="7" id="KW-0233">DNA recombination</keyword>
<sequence length="392" mass="45281">MSRSPSAPVVPAPLLTLDEPSGVGTSRALIPFEAAILANSDAEAVAAWLQEYRGSPQTQRSYRREAERLLLWLDVRGMRLCELRRPHLDEFEAFLADPQPRELWIGPVKPRHHPGWRPFRGPLAPASRRQSLVILQGMVSWLLEAGWLTHNPFRLMRDKRRRLDNRRSARVERYLERPLWEWLWSWLNRPLNEQASARSRTLWQRRRLVFGFAYLLAPRISEMCEARLSDLMLREGRWWWRVVGKGSKLAEIPVPPDMMQLIQEACGHYGPGESPGYSDGPVLRRLDGKTPLGANQLYRLIRQALAEAADVMEQQGGDPLSVVRLRQATPHWLRHTALTHQAQAGVELRYLAESARHSRLDTTARYLHTEDEEWHRQQSRHRLSGGNEGETE</sequence>
<reference evidence="13 16" key="2">
    <citation type="submission" date="2019-07" db="EMBL/GenBank/DDBJ databases">
        <title>Whole genome shotgun sequence of Halomonas cupida NBRC 102219.</title>
        <authorList>
            <person name="Hosoyama A."/>
            <person name="Uohara A."/>
            <person name="Ohji S."/>
            <person name="Ichikawa N."/>
        </authorList>
    </citation>
    <scope>NUCLEOTIDE SEQUENCE [LARGE SCALE GENOMIC DNA]</scope>
    <source>
        <strain evidence="13 16">NBRC 102219</strain>
    </source>
</reference>
<dbReference type="Pfam" id="PF00589">
    <property type="entry name" value="Phage_integrase"/>
    <property type="match status" value="1"/>
</dbReference>
<evidence type="ECO:0000256" key="5">
    <source>
        <dbReference type="ARBA" id="ARBA00022908"/>
    </source>
</evidence>
<dbReference type="GO" id="GO:0007059">
    <property type="term" value="P:chromosome segregation"/>
    <property type="evidence" value="ECO:0007669"/>
    <property type="project" value="UniProtKB-KW"/>
</dbReference>
<evidence type="ECO:0000256" key="8">
    <source>
        <dbReference type="ARBA" id="ARBA00023306"/>
    </source>
</evidence>
<dbReference type="Proteomes" id="UP000321726">
    <property type="component" value="Unassembled WGS sequence"/>
</dbReference>
<evidence type="ECO:0000256" key="4">
    <source>
        <dbReference type="ARBA" id="ARBA00022829"/>
    </source>
</evidence>
<keyword evidence="16" id="KW-1185">Reference proteome</keyword>
<keyword evidence="5" id="KW-0229">DNA integration</keyword>
<evidence type="ECO:0000256" key="2">
    <source>
        <dbReference type="ARBA" id="ARBA00022490"/>
    </source>
</evidence>
<dbReference type="InterPro" id="IPR050090">
    <property type="entry name" value="Tyrosine_recombinase_XerCD"/>
</dbReference>
<dbReference type="PANTHER" id="PTHR30349:SF77">
    <property type="entry name" value="TYROSINE RECOMBINASE XERC"/>
    <property type="match status" value="1"/>
</dbReference>
<dbReference type="OrthoDB" id="8610787at2"/>
<keyword evidence="2" id="KW-0963">Cytoplasm</keyword>
<dbReference type="GO" id="GO:0051301">
    <property type="term" value="P:cell division"/>
    <property type="evidence" value="ECO:0007669"/>
    <property type="project" value="UniProtKB-KW"/>
</dbReference>
<dbReference type="InterPro" id="IPR010998">
    <property type="entry name" value="Integrase_recombinase_N"/>
</dbReference>
<evidence type="ECO:0000313" key="16">
    <source>
        <dbReference type="Proteomes" id="UP000321726"/>
    </source>
</evidence>
<dbReference type="GO" id="GO:0015074">
    <property type="term" value="P:DNA integration"/>
    <property type="evidence" value="ECO:0007669"/>
    <property type="project" value="UniProtKB-KW"/>
</dbReference>
<feature type="domain" description="Tyr recombinase" evidence="11">
    <location>
        <begin position="170"/>
        <end position="380"/>
    </location>
</feature>
<evidence type="ECO:0000313" key="14">
    <source>
        <dbReference type="EMBL" id="SHM54869.1"/>
    </source>
</evidence>
<dbReference type="Proteomes" id="UP000184123">
    <property type="component" value="Unassembled WGS sequence"/>
</dbReference>
<name>A0A1M7JP39_9GAMM</name>
<dbReference type="CDD" id="cd00397">
    <property type="entry name" value="DNA_BRE_C"/>
    <property type="match status" value="1"/>
</dbReference>